<dbReference type="Gene3D" id="3.40.33.10">
    <property type="entry name" value="CAP"/>
    <property type="match status" value="1"/>
</dbReference>
<dbReference type="Proteomes" id="UP000887023">
    <property type="component" value="Chromosome"/>
</dbReference>
<keyword evidence="1" id="KW-0732">Signal</keyword>
<dbReference type="CDD" id="cd05379">
    <property type="entry name" value="CAP_bacterial"/>
    <property type="match status" value="1"/>
</dbReference>
<feature type="domain" description="SCP" evidence="2">
    <location>
        <begin position="51"/>
        <end position="166"/>
    </location>
</feature>
<dbReference type="PANTHER" id="PTHR31157:SF1">
    <property type="entry name" value="SCP DOMAIN-CONTAINING PROTEIN"/>
    <property type="match status" value="1"/>
</dbReference>
<feature type="signal peptide" evidence="1">
    <location>
        <begin position="1"/>
        <end position="41"/>
    </location>
</feature>
<dbReference type="InterPro" id="IPR014044">
    <property type="entry name" value="CAP_dom"/>
</dbReference>
<dbReference type="EMBL" id="CP079105">
    <property type="protein sequence ID" value="QXQ14385.1"/>
    <property type="molecule type" value="Genomic_DNA"/>
</dbReference>
<accession>A0ABX8SD72</accession>
<reference evidence="3" key="1">
    <citation type="submission" date="2021-07" db="EMBL/GenBank/DDBJ databases">
        <title>Candidatus Kaistella beijingensis sp. nov. isolated from a municipal wastewater treatment plant is involved in sludge foaming.</title>
        <authorList>
            <person name="Song Y."/>
            <person name="Liu S.-J."/>
        </authorList>
    </citation>
    <scope>NUCLEOTIDE SEQUENCE</scope>
    <source>
        <strain evidence="3">DSM 43998</strain>
    </source>
</reference>
<proteinExistence type="predicted"/>
<evidence type="ECO:0000259" key="2">
    <source>
        <dbReference type="Pfam" id="PF00188"/>
    </source>
</evidence>
<name>A0ABX8SD72_9ACTN</name>
<dbReference type="SUPFAM" id="SSF55797">
    <property type="entry name" value="PR-1-like"/>
    <property type="match status" value="1"/>
</dbReference>
<gene>
    <name evidence="3" type="ORF">KV203_02895</name>
</gene>
<dbReference type="RefSeq" id="WP_066466785.1">
    <property type="nucleotide sequence ID" value="NZ_CBCRUZ010000003.1"/>
</dbReference>
<feature type="chain" id="PRO_5045187543" evidence="1">
    <location>
        <begin position="42"/>
        <end position="172"/>
    </location>
</feature>
<sequence length="172" mass="17365">MQSDSMNRRQTAVRAAKLARAAATLAGTAAVAAICAAPASAAPLDVAGAVRDMNAARAEIGCPSLAASDQLNAAAAGQSGYMASSKIVSDLGPDKSTPADRVKATGYNPKGVGEAVLVTAPTQNSRDAVKAWLAGGKSKAYILDCRLTDVGIGMVSGSNSQSYWTLVLARPN</sequence>
<evidence type="ECO:0000313" key="3">
    <source>
        <dbReference type="EMBL" id="QXQ14385.1"/>
    </source>
</evidence>
<evidence type="ECO:0000313" key="4">
    <source>
        <dbReference type="Proteomes" id="UP000887023"/>
    </source>
</evidence>
<dbReference type="InterPro" id="IPR035940">
    <property type="entry name" value="CAP_sf"/>
</dbReference>
<protein>
    <submittedName>
        <fullName evidence="3">CAP domain-containing protein</fullName>
    </submittedName>
</protein>
<dbReference type="Pfam" id="PF00188">
    <property type="entry name" value="CAP"/>
    <property type="match status" value="1"/>
</dbReference>
<evidence type="ECO:0000256" key="1">
    <source>
        <dbReference type="SAM" id="SignalP"/>
    </source>
</evidence>
<organism evidence="3 4">
    <name type="scientific">Skermania pinensis</name>
    <dbReference type="NCBI Taxonomy" id="39122"/>
    <lineage>
        <taxon>Bacteria</taxon>
        <taxon>Bacillati</taxon>
        <taxon>Actinomycetota</taxon>
        <taxon>Actinomycetes</taxon>
        <taxon>Mycobacteriales</taxon>
        <taxon>Gordoniaceae</taxon>
        <taxon>Skermania</taxon>
    </lineage>
</organism>
<keyword evidence="4" id="KW-1185">Reference proteome</keyword>
<dbReference type="PANTHER" id="PTHR31157">
    <property type="entry name" value="SCP DOMAIN-CONTAINING PROTEIN"/>
    <property type="match status" value="1"/>
</dbReference>